<proteinExistence type="predicted"/>
<name>A0ABY7CPP5_9BASI</name>
<gene>
    <name evidence="2" type="ORF">PtA15_7A367</name>
</gene>
<dbReference type="EMBL" id="CP110427">
    <property type="protein sequence ID" value="WAQ86640.1"/>
    <property type="molecule type" value="Genomic_DNA"/>
</dbReference>
<reference evidence="2" key="1">
    <citation type="submission" date="2022-10" db="EMBL/GenBank/DDBJ databases">
        <title>Puccinia triticina Genome sequencing and assembly.</title>
        <authorList>
            <person name="Li C."/>
        </authorList>
    </citation>
    <scope>NUCLEOTIDE SEQUENCE</scope>
    <source>
        <strain evidence="2">Pt15</strain>
    </source>
</reference>
<keyword evidence="1" id="KW-0732">Signal</keyword>
<organism evidence="2 3">
    <name type="scientific">Puccinia triticina</name>
    <dbReference type="NCBI Taxonomy" id="208348"/>
    <lineage>
        <taxon>Eukaryota</taxon>
        <taxon>Fungi</taxon>
        <taxon>Dikarya</taxon>
        <taxon>Basidiomycota</taxon>
        <taxon>Pucciniomycotina</taxon>
        <taxon>Pucciniomycetes</taxon>
        <taxon>Pucciniales</taxon>
        <taxon>Pucciniaceae</taxon>
        <taxon>Puccinia</taxon>
    </lineage>
</organism>
<keyword evidence="3" id="KW-1185">Reference proteome</keyword>
<evidence type="ECO:0000313" key="2">
    <source>
        <dbReference type="EMBL" id="WAQ86640.1"/>
    </source>
</evidence>
<evidence type="ECO:0000256" key="1">
    <source>
        <dbReference type="SAM" id="SignalP"/>
    </source>
</evidence>
<dbReference type="Proteomes" id="UP001164743">
    <property type="component" value="Chromosome 7A"/>
</dbReference>
<sequence length="326" mass="37272">MQFATFIALCLPIFICQLVDNTQAMESVVWTGRAHDAADSFLGPERASSKVVAALDHGSWIPPVPDQSPRFKVYIEEYREAYKKLEEPLPALLTTEEPENADVKTLGLHYAQVNINLDDLAQDDPRKLFISHLQADACPDEYPTHFIQLGFKNILDNHDAKDEQVKEWLTVLAYILGLSQSKFLGPEAQSMVISALYGLYSLRLKYQKLDRILAYYIDGMTWYVEHIPFKLGLAYPARWEKEILPNYMNSFGKDLDDLNTFKKIIENETQLKNAMSSSEDKDWNSLRALCASFGSPSAHKRKFVTALIFYNMSAISFKQFVPDYIF</sequence>
<protein>
    <submittedName>
        <fullName evidence="2">Uncharacterized protein</fullName>
    </submittedName>
</protein>
<evidence type="ECO:0000313" key="3">
    <source>
        <dbReference type="Proteomes" id="UP001164743"/>
    </source>
</evidence>
<accession>A0ABY7CPP5</accession>
<dbReference type="GeneID" id="77811861"/>
<feature type="signal peptide" evidence="1">
    <location>
        <begin position="1"/>
        <end position="24"/>
    </location>
</feature>
<feature type="chain" id="PRO_5047312761" evidence="1">
    <location>
        <begin position="25"/>
        <end position="326"/>
    </location>
</feature>
<dbReference type="RefSeq" id="XP_053022195.1">
    <property type="nucleotide sequence ID" value="XM_053170966.1"/>
</dbReference>